<organism evidence="2 3">
    <name type="scientific">Companilactobacillus mishanensis</name>
    <dbReference type="NCBI Taxonomy" id="2486008"/>
    <lineage>
        <taxon>Bacteria</taxon>
        <taxon>Bacillati</taxon>
        <taxon>Bacillota</taxon>
        <taxon>Bacilli</taxon>
        <taxon>Lactobacillales</taxon>
        <taxon>Lactobacillaceae</taxon>
        <taxon>Companilactobacillus</taxon>
    </lineage>
</organism>
<accession>A0A5P0ZIR1</accession>
<comment type="caution">
    <text evidence="2">The sequence shown here is derived from an EMBL/GenBank/DDBJ whole genome shotgun (WGS) entry which is preliminary data.</text>
</comment>
<dbReference type="NCBIfam" id="TIGR01439">
    <property type="entry name" value="lp_hng_hel_AbrB"/>
    <property type="match status" value="1"/>
</dbReference>
<dbReference type="InterPro" id="IPR037914">
    <property type="entry name" value="SpoVT-AbrB_sf"/>
</dbReference>
<dbReference type="EMBL" id="VDFM01000010">
    <property type="protein sequence ID" value="MQS52979.1"/>
    <property type="molecule type" value="Genomic_DNA"/>
</dbReference>
<dbReference type="SUPFAM" id="SSF89447">
    <property type="entry name" value="AbrB/MazE/MraZ-like"/>
    <property type="match status" value="1"/>
</dbReference>
<dbReference type="AlphaFoldDB" id="A0A5P0ZIR1"/>
<dbReference type="GO" id="GO:0003677">
    <property type="term" value="F:DNA binding"/>
    <property type="evidence" value="ECO:0007669"/>
    <property type="project" value="UniProtKB-KW"/>
</dbReference>
<evidence type="ECO:0000313" key="3">
    <source>
        <dbReference type="Proteomes" id="UP000380386"/>
    </source>
</evidence>
<proteinExistence type="predicted"/>
<dbReference type="OrthoDB" id="582905at2"/>
<evidence type="ECO:0000259" key="1">
    <source>
        <dbReference type="SMART" id="SM00966"/>
    </source>
</evidence>
<dbReference type="SMART" id="SM00966">
    <property type="entry name" value="SpoVT_AbrB"/>
    <property type="match status" value="1"/>
</dbReference>
<dbReference type="RefSeq" id="WP_153383521.1">
    <property type="nucleotide sequence ID" value="NZ_VDFM01000010.1"/>
</dbReference>
<evidence type="ECO:0000313" key="2">
    <source>
        <dbReference type="EMBL" id="MQS52979.1"/>
    </source>
</evidence>
<gene>
    <name evidence="2" type="ORF">FHL02_08095</name>
</gene>
<protein>
    <submittedName>
        <fullName evidence="2">AbrB/MazE/SpoVT family DNA-binding domain-containing protein</fullName>
    </submittedName>
</protein>
<sequence length="81" mass="9307">MERKIIKVGDSSAVTIPSSLFKKLKLNLGDSVEISDNDGKIIIEKKRQPISEEDQFLLDLHKSMDKHAESLRILENYDKEH</sequence>
<name>A0A5P0ZIR1_9LACO</name>
<keyword evidence="2" id="KW-0238">DNA-binding</keyword>
<dbReference type="Pfam" id="PF04014">
    <property type="entry name" value="MazE_antitoxin"/>
    <property type="match status" value="1"/>
</dbReference>
<feature type="domain" description="SpoVT-AbrB" evidence="1">
    <location>
        <begin position="6"/>
        <end position="51"/>
    </location>
</feature>
<dbReference type="InterPro" id="IPR007159">
    <property type="entry name" value="SpoVT-AbrB_dom"/>
</dbReference>
<dbReference type="Gene3D" id="2.10.260.10">
    <property type="match status" value="1"/>
</dbReference>
<reference evidence="2 3" key="1">
    <citation type="journal article" date="2019" name="Syst. Appl. Microbiol.">
        <title>Polyphasic characterization of two novel Lactobacillus spp. isolated from blown salami packages: Description of Lactobacillus halodurans sp. nov. and Lactobacillus salsicarnum sp. nov.</title>
        <authorList>
            <person name="Schuster J.A."/>
            <person name="Klingl A."/>
            <person name="Vogel R.F."/>
            <person name="Ehrmann M.A."/>
        </authorList>
    </citation>
    <scope>NUCLEOTIDE SEQUENCE [LARGE SCALE GENOMIC DNA]</scope>
    <source>
        <strain evidence="2 3">TMW 1.2118</strain>
    </source>
</reference>
<dbReference type="Proteomes" id="UP000380386">
    <property type="component" value="Unassembled WGS sequence"/>
</dbReference>